<dbReference type="Proteomes" id="UP000034873">
    <property type="component" value="Unassembled WGS sequence"/>
</dbReference>
<proteinExistence type="inferred from homology"/>
<dbReference type="EMBL" id="LCNH01000015">
    <property type="protein sequence ID" value="KKU50760.1"/>
    <property type="molecule type" value="Genomic_DNA"/>
</dbReference>
<evidence type="ECO:0000256" key="1">
    <source>
        <dbReference type="ARBA" id="ARBA00001964"/>
    </source>
</evidence>
<dbReference type="FunFam" id="3.40.50.970:FF:000129">
    <property type="entry name" value="Transketolase"/>
    <property type="match status" value="1"/>
</dbReference>
<keyword evidence="3 6" id="KW-0808">Transferase</keyword>
<evidence type="ECO:0000256" key="4">
    <source>
        <dbReference type="ARBA" id="ARBA00023052"/>
    </source>
</evidence>
<dbReference type="PROSITE" id="PS00802">
    <property type="entry name" value="TRANSKETOLASE_2"/>
    <property type="match status" value="1"/>
</dbReference>
<comment type="cofactor">
    <cofactor evidence="1">
        <name>thiamine diphosphate</name>
        <dbReference type="ChEBI" id="CHEBI:58937"/>
    </cofactor>
</comment>
<dbReference type="SUPFAM" id="SSF52922">
    <property type="entry name" value="TK C-terminal domain-like"/>
    <property type="match status" value="1"/>
</dbReference>
<dbReference type="InterPro" id="IPR051157">
    <property type="entry name" value="PDH/Transketolase"/>
</dbReference>
<dbReference type="InterPro" id="IPR020826">
    <property type="entry name" value="Transketolase_BS"/>
</dbReference>
<evidence type="ECO:0000313" key="7">
    <source>
        <dbReference type="Proteomes" id="UP000034873"/>
    </source>
</evidence>
<dbReference type="InterPro" id="IPR009014">
    <property type="entry name" value="Transketo_C/PFOR_II"/>
</dbReference>
<reference evidence="6 7" key="1">
    <citation type="journal article" date="2015" name="Nature">
        <title>rRNA introns, odd ribosomes, and small enigmatic genomes across a large radiation of phyla.</title>
        <authorList>
            <person name="Brown C.T."/>
            <person name="Hug L.A."/>
            <person name="Thomas B.C."/>
            <person name="Sharon I."/>
            <person name="Castelle C.J."/>
            <person name="Singh A."/>
            <person name="Wilkins M.J."/>
            <person name="Williams K.H."/>
            <person name="Banfield J.F."/>
        </authorList>
    </citation>
    <scope>NUCLEOTIDE SEQUENCE [LARGE SCALE GENOMIC DNA]</scope>
</reference>
<dbReference type="GO" id="GO:0004802">
    <property type="term" value="F:transketolase activity"/>
    <property type="evidence" value="ECO:0007669"/>
    <property type="project" value="UniProtKB-EC"/>
</dbReference>
<evidence type="ECO:0000256" key="2">
    <source>
        <dbReference type="ARBA" id="ARBA00007131"/>
    </source>
</evidence>
<dbReference type="PANTHER" id="PTHR43825:SF1">
    <property type="entry name" value="TRANSKETOLASE-LIKE PYRIMIDINE-BINDING DOMAIN-CONTAINING PROTEIN"/>
    <property type="match status" value="1"/>
</dbReference>
<accession>A0A0G1TZE1</accession>
<dbReference type="PATRIC" id="fig|1619122.3.peg.344"/>
<gene>
    <name evidence="6" type="ORF">UX73_C0015G0005</name>
</gene>
<dbReference type="PANTHER" id="PTHR43825">
    <property type="entry name" value="PYRUVATE DEHYDROGENASE E1 COMPONENT"/>
    <property type="match status" value="1"/>
</dbReference>
<protein>
    <submittedName>
        <fullName evidence="6">Transketolase, transketolase</fullName>
        <ecNumber evidence="6">2.2.1.1</ecNumber>
    </submittedName>
</protein>
<dbReference type="InterPro" id="IPR029061">
    <property type="entry name" value="THDP-binding"/>
</dbReference>
<dbReference type="InterPro" id="IPR033248">
    <property type="entry name" value="Transketolase_C"/>
</dbReference>
<comment type="caution">
    <text evidence="6">The sequence shown here is derived from an EMBL/GenBank/DDBJ whole genome shotgun (WGS) entry which is preliminary data.</text>
</comment>
<evidence type="ECO:0000313" key="6">
    <source>
        <dbReference type="EMBL" id="KKU50760.1"/>
    </source>
</evidence>
<evidence type="ECO:0000256" key="3">
    <source>
        <dbReference type="ARBA" id="ARBA00022679"/>
    </source>
</evidence>
<dbReference type="InterPro" id="IPR005475">
    <property type="entry name" value="Transketolase-like_Pyr-bd"/>
</dbReference>
<comment type="similarity">
    <text evidence="2">Belongs to the transketolase family.</text>
</comment>
<organism evidence="6 7">
    <name type="scientific">candidate division WWE3 bacterium GW2011_GWC1_47_10</name>
    <dbReference type="NCBI Taxonomy" id="1619122"/>
    <lineage>
        <taxon>Bacteria</taxon>
        <taxon>Katanobacteria</taxon>
    </lineage>
</organism>
<keyword evidence="4" id="KW-0786">Thiamine pyrophosphate</keyword>
<dbReference type="Pfam" id="PF02779">
    <property type="entry name" value="Transket_pyr"/>
    <property type="match status" value="1"/>
</dbReference>
<dbReference type="SMART" id="SM00861">
    <property type="entry name" value="Transket_pyr"/>
    <property type="match status" value="1"/>
</dbReference>
<dbReference type="STRING" id="1619122.UX73_C0015G0005"/>
<name>A0A0G1TZE1_UNCKA</name>
<sequence>MINEAAHLHPDIFTLNVKQAATRDGFGAGVVIAGEEDANVFVLCADLTESTRVQAFKDKFPGRFVETGVAEQNMAGIAAGLALEGKVPFMASYAVFSPGRNWDQIRVSICYSRANVKIVGAHAGLSVGPDGATHQALEDIAITRVLPNLTVISPCDSEEAKKATIAAAKHVGPVYLRLSREPTAIITSPKTPFEIGKAQMFVEGKDITLVATGPILSEALKAAMELETNHNITCNVINVATLKPLDEATILDSAKKTGKVVTVEEHQVAGGLGGAVAELLSEKCPLPVMRIGVNDTFGESGHPLLLWEKYGLSAKHIVSRVVALYDDKG</sequence>
<dbReference type="Gene3D" id="3.40.50.920">
    <property type="match status" value="1"/>
</dbReference>
<dbReference type="SUPFAM" id="SSF52518">
    <property type="entry name" value="Thiamin diphosphate-binding fold (THDP-binding)"/>
    <property type="match status" value="1"/>
</dbReference>
<dbReference type="Pfam" id="PF02780">
    <property type="entry name" value="Transketolase_C"/>
    <property type="match status" value="1"/>
</dbReference>
<dbReference type="CDD" id="cd07033">
    <property type="entry name" value="TPP_PYR_DXS_TK_like"/>
    <property type="match status" value="1"/>
</dbReference>
<dbReference type="EC" id="2.2.1.1" evidence="6"/>
<feature type="domain" description="Transketolase-like pyrimidine-binding" evidence="5">
    <location>
        <begin position="20"/>
        <end position="185"/>
    </location>
</feature>
<evidence type="ECO:0000259" key="5">
    <source>
        <dbReference type="SMART" id="SM00861"/>
    </source>
</evidence>
<dbReference type="AlphaFoldDB" id="A0A0G1TZE1"/>
<dbReference type="Gene3D" id="3.40.50.970">
    <property type="match status" value="1"/>
</dbReference>